<evidence type="ECO:0000256" key="1">
    <source>
        <dbReference type="SAM" id="Phobius"/>
    </source>
</evidence>
<dbReference type="PANTHER" id="PTHR21119:SF5">
    <property type="entry name" value="C2 DOMAIN-CONTAINING PROTEIN"/>
    <property type="match status" value="1"/>
</dbReference>
<evidence type="ECO:0000313" key="4">
    <source>
        <dbReference type="Proteomes" id="UP000030746"/>
    </source>
</evidence>
<name>V4AWU6_LOTGI</name>
<organism evidence="3 4">
    <name type="scientific">Lottia gigantea</name>
    <name type="common">Giant owl limpet</name>
    <dbReference type="NCBI Taxonomy" id="225164"/>
    <lineage>
        <taxon>Eukaryota</taxon>
        <taxon>Metazoa</taxon>
        <taxon>Spiralia</taxon>
        <taxon>Lophotrochozoa</taxon>
        <taxon>Mollusca</taxon>
        <taxon>Gastropoda</taxon>
        <taxon>Patellogastropoda</taxon>
        <taxon>Lottioidea</taxon>
        <taxon>Lottiidae</taxon>
        <taxon>Lottia</taxon>
    </lineage>
</organism>
<dbReference type="PANTHER" id="PTHR21119">
    <property type="entry name" value="C2 DOMAIN-CONTAINING PROTEIN"/>
    <property type="match status" value="1"/>
</dbReference>
<evidence type="ECO:0000259" key="2">
    <source>
        <dbReference type="Pfam" id="PF18696"/>
    </source>
</evidence>
<evidence type="ECO:0000313" key="3">
    <source>
        <dbReference type="EMBL" id="ESP01973.1"/>
    </source>
</evidence>
<gene>
    <name evidence="3" type="ORF">LOTGIDRAFT_157107</name>
</gene>
<dbReference type="Proteomes" id="UP000030746">
    <property type="component" value="Unassembled WGS sequence"/>
</dbReference>
<keyword evidence="1" id="KW-1133">Transmembrane helix</keyword>
<dbReference type="KEGG" id="lgi:LOTGIDRAFT_157107"/>
<feature type="transmembrane region" description="Helical" evidence="1">
    <location>
        <begin position="14"/>
        <end position="36"/>
    </location>
</feature>
<keyword evidence="1" id="KW-0472">Membrane</keyword>
<protein>
    <recommendedName>
        <fullName evidence="2">Synaptotagmin-like mitochondrial and lipid-binding domain-containing protein</fullName>
    </recommendedName>
</protein>
<reference evidence="3 4" key="1">
    <citation type="journal article" date="2013" name="Nature">
        <title>Insights into bilaterian evolution from three spiralian genomes.</title>
        <authorList>
            <person name="Simakov O."/>
            <person name="Marletaz F."/>
            <person name="Cho S.J."/>
            <person name="Edsinger-Gonzales E."/>
            <person name="Havlak P."/>
            <person name="Hellsten U."/>
            <person name="Kuo D.H."/>
            <person name="Larsson T."/>
            <person name="Lv J."/>
            <person name="Arendt D."/>
            <person name="Savage R."/>
            <person name="Osoegawa K."/>
            <person name="de Jong P."/>
            <person name="Grimwood J."/>
            <person name="Chapman J.A."/>
            <person name="Shapiro H."/>
            <person name="Aerts A."/>
            <person name="Otillar R.P."/>
            <person name="Terry A.Y."/>
            <person name="Boore J.L."/>
            <person name="Grigoriev I.V."/>
            <person name="Lindberg D.R."/>
            <person name="Seaver E.C."/>
            <person name="Weisblat D.A."/>
            <person name="Putnam N.H."/>
            <person name="Rokhsar D.S."/>
        </authorList>
    </citation>
    <scope>NUCLEOTIDE SEQUENCE [LARGE SCALE GENOMIC DNA]</scope>
</reference>
<dbReference type="GeneID" id="20237205"/>
<proteinExistence type="predicted"/>
<dbReference type="OMA" id="CSYVSIA"/>
<keyword evidence="4" id="KW-1185">Reference proteome</keyword>
<keyword evidence="1" id="KW-0812">Transmembrane</keyword>
<dbReference type="InterPro" id="IPR039934">
    <property type="entry name" value="C2CD2/C2CD2L"/>
</dbReference>
<feature type="domain" description="Synaptotagmin-like mitochondrial and lipid-binding" evidence="2">
    <location>
        <begin position="92"/>
        <end position="211"/>
    </location>
</feature>
<sequence>MAEWYSNLNWEDHILDFLLVGWIVGSALLVVLANGLSKIIGPLRIRALDRKRALSGSSSSSRAVTGTESCQWLNNGINWFFLNYYRQADFIDAWIKQLNVEVKKLGKGPVQIKFEKVESGSLPPKFSDFSSQIFQDDKFILQGHVESRDMAFVVFASQTTHEGVKLTNCTAKILRLKGKLRVLIEKVRGEANVSISFDGKPDIKTNVKPSNPFQFINV</sequence>
<dbReference type="RefSeq" id="XP_009047131.1">
    <property type="nucleotide sequence ID" value="XM_009048883.1"/>
</dbReference>
<dbReference type="OrthoDB" id="9976063at2759"/>
<dbReference type="InterPro" id="IPR040885">
    <property type="entry name" value="SMP_C2CD2L"/>
</dbReference>
<dbReference type="CTD" id="20237205"/>
<dbReference type="EMBL" id="KB200329">
    <property type="protein sequence ID" value="ESP01973.1"/>
    <property type="molecule type" value="Genomic_DNA"/>
</dbReference>
<dbReference type="AlphaFoldDB" id="V4AWU6"/>
<dbReference type="HOGENOM" id="CLU_1268195_0_0_1"/>
<accession>V4AWU6</accession>
<dbReference type="Pfam" id="PF18696">
    <property type="entry name" value="SMP_C2CD2L"/>
    <property type="match status" value="1"/>
</dbReference>